<dbReference type="EMBL" id="JAAAPO010000001">
    <property type="protein sequence ID" value="NBC35176.1"/>
    <property type="molecule type" value="Genomic_DNA"/>
</dbReference>
<dbReference type="GO" id="GO:0016740">
    <property type="term" value="F:transferase activity"/>
    <property type="evidence" value="ECO:0007669"/>
    <property type="project" value="UniProtKB-KW"/>
</dbReference>
<keyword evidence="4" id="KW-1185">Reference proteome</keyword>
<accession>A0ABW9X9G3</accession>
<sequence length="214" mass="22433">MNDAPAPAHDLTVVLLAAGASRRMEGADKRFLPIARADGGGYWPLLCHTLALYRGLGLPVVVVTPPESTPIAHAIATHFPDDTAIRLIANPAPSDDQGESARIGLSHVPAAALIALVDHPLLRPAHVAALIAHAGESAIVIPRHNGARGHPVLLGAAHVRAIRAAPALTPRQHIAAMGHDILWLDSPDPAYTTDIDTPADADRLIPGWRHAGQP</sequence>
<dbReference type="InterPro" id="IPR025877">
    <property type="entry name" value="MobA-like_NTP_Trfase"/>
</dbReference>
<evidence type="ECO:0000313" key="4">
    <source>
        <dbReference type="Proteomes" id="UP000753724"/>
    </source>
</evidence>
<dbReference type="InterPro" id="IPR029044">
    <property type="entry name" value="Nucleotide-diphossugar_trans"/>
</dbReference>
<evidence type="ECO:0000259" key="2">
    <source>
        <dbReference type="Pfam" id="PF12804"/>
    </source>
</evidence>
<dbReference type="Pfam" id="PF12804">
    <property type="entry name" value="NTP_transf_3"/>
    <property type="match status" value="1"/>
</dbReference>
<protein>
    <submittedName>
        <fullName evidence="3">NTP transferase domain-containing protein</fullName>
    </submittedName>
</protein>
<keyword evidence="3" id="KW-0808">Transferase</keyword>
<proteinExistence type="predicted"/>
<comment type="caution">
    <text evidence="3">The sequence shown here is derived from an EMBL/GenBank/DDBJ whole genome shotgun (WGS) entry which is preliminary data.</text>
</comment>
<dbReference type="CDD" id="cd04182">
    <property type="entry name" value="GT_2_like_f"/>
    <property type="match status" value="1"/>
</dbReference>
<feature type="domain" description="MobA-like NTP transferase" evidence="2">
    <location>
        <begin position="13"/>
        <end position="167"/>
    </location>
</feature>
<dbReference type="PANTHER" id="PTHR43777">
    <property type="entry name" value="MOLYBDENUM COFACTOR CYTIDYLYLTRANSFERASE"/>
    <property type="match status" value="1"/>
</dbReference>
<name>A0ABW9X9G3_9SPHN</name>
<dbReference type="PANTHER" id="PTHR43777:SF1">
    <property type="entry name" value="MOLYBDENUM COFACTOR CYTIDYLYLTRANSFERASE"/>
    <property type="match status" value="1"/>
</dbReference>
<evidence type="ECO:0000313" key="3">
    <source>
        <dbReference type="EMBL" id="NBC35176.1"/>
    </source>
</evidence>
<dbReference type="SUPFAM" id="SSF53448">
    <property type="entry name" value="Nucleotide-diphospho-sugar transferases"/>
    <property type="match status" value="1"/>
</dbReference>
<dbReference type="RefSeq" id="WP_161716462.1">
    <property type="nucleotide sequence ID" value="NZ_JAAAPO010000001.1"/>
</dbReference>
<evidence type="ECO:0000256" key="1">
    <source>
        <dbReference type="ARBA" id="ARBA00022842"/>
    </source>
</evidence>
<gene>
    <name evidence="3" type="ORF">GTZ99_01225</name>
</gene>
<dbReference type="Gene3D" id="3.90.550.10">
    <property type="entry name" value="Spore Coat Polysaccharide Biosynthesis Protein SpsA, Chain A"/>
    <property type="match status" value="1"/>
</dbReference>
<reference evidence="4" key="1">
    <citation type="submission" date="2020-01" db="EMBL/GenBank/DDBJ databases">
        <title>Sphingomonas sp. strain CSW-10.</title>
        <authorList>
            <person name="Chen W.-M."/>
        </authorList>
    </citation>
    <scope>NUCLEOTIDE SEQUENCE [LARGE SCALE GENOMIC DNA]</scope>
    <source>
        <strain evidence="4">FSY-8</strain>
    </source>
</reference>
<keyword evidence="1" id="KW-0460">Magnesium</keyword>
<dbReference type="Proteomes" id="UP000753724">
    <property type="component" value="Unassembled WGS sequence"/>
</dbReference>
<organism evidence="3 4">
    <name type="scientific">Novosphingobium ovatum</name>
    <dbReference type="NCBI Taxonomy" id="1908523"/>
    <lineage>
        <taxon>Bacteria</taxon>
        <taxon>Pseudomonadati</taxon>
        <taxon>Pseudomonadota</taxon>
        <taxon>Alphaproteobacteria</taxon>
        <taxon>Sphingomonadales</taxon>
        <taxon>Sphingomonadaceae</taxon>
        <taxon>Novosphingobium</taxon>
    </lineage>
</organism>